<evidence type="ECO:0000313" key="5">
    <source>
        <dbReference type="Proteomes" id="UP001165085"/>
    </source>
</evidence>
<accession>A0A9W7CAE7</accession>
<dbReference type="InterPro" id="IPR036860">
    <property type="entry name" value="SH2_dom_sf"/>
</dbReference>
<feature type="domain" description="SH2" evidence="3">
    <location>
        <begin position="771"/>
        <end position="834"/>
    </location>
</feature>
<dbReference type="CDD" id="cd00173">
    <property type="entry name" value="SH2"/>
    <property type="match status" value="1"/>
</dbReference>
<evidence type="ECO:0000313" key="4">
    <source>
        <dbReference type="EMBL" id="GMI01094.1"/>
    </source>
</evidence>
<proteinExistence type="predicted"/>
<feature type="region of interest" description="Disordered" evidence="2">
    <location>
        <begin position="1"/>
        <end position="25"/>
    </location>
</feature>
<keyword evidence="5" id="KW-1185">Reference proteome</keyword>
<dbReference type="Proteomes" id="UP001165085">
    <property type="component" value="Unassembled WGS sequence"/>
</dbReference>
<gene>
    <name evidence="4" type="ORF">TrST_g9324</name>
</gene>
<dbReference type="InterPro" id="IPR022033">
    <property type="entry name" value="Rav1p_C"/>
</dbReference>
<evidence type="ECO:0000256" key="1">
    <source>
        <dbReference type="PROSITE-ProRule" id="PRU00191"/>
    </source>
</evidence>
<protein>
    <recommendedName>
        <fullName evidence="3">SH2 domain-containing protein</fullName>
    </recommendedName>
</protein>
<dbReference type="SUPFAM" id="SSF55550">
    <property type="entry name" value="SH2 domain"/>
    <property type="match status" value="1"/>
</dbReference>
<dbReference type="InterPro" id="IPR000980">
    <property type="entry name" value="SH2"/>
</dbReference>
<dbReference type="EMBL" id="BRXY01000575">
    <property type="protein sequence ID" value="GMI01094.1"/>
    <property type="molecule type" value="Genomic_DNA"/>
</dbReference>
<organism evidence="4 5">
    <name type="scientific">Triparma strigata</name>
    <dbReference type="NCBI Taxonomy" id="1606541"/>
    <lineage>
        <taxon>Eukaryota</taxon>
        <taxon>Sar</taxon>
        <taxon>Stramenopiles</taxon>
        <taxon>Ochrophyta</taxon>
        <taxon>Bolidophyceae</taxon>
        <taxon>Parmales</taxon>
        <taxon>Triparmaceae</taxon>
        <taxon>Triparma</taxon>
    </lineage>
</organism>
<dbReference type="Pfam" id="PF12234">
    <property type="entry name" value="Rav1p_C"/>
    <property type="match status" value="1"/>
</dbReference>
<evidence type="ECO:0000256" key="2">
    <source>
        <dbReference type="SAM" id="MobiDB-lite"/>
    </source>
</evidence>
<dbReference type="Pfam" id="PF00017">
    <property type="entry name" value="SH2"/>
    <property type="match status" value="1"/>
</dbReference>
<dbReference type="OrthoDB" id="207196at2759"/>
<name>A0A9W7CAE7_9STRA</name>
<reference evidence="5" key="1">
    <citation type="journal article" date="2023" name="Commun. Biol.">
        <title>Genome analysis of Parmales, the sister group of diatoms, reveals the evolutionary specialization of diatoms from phago-mixotrophs to photoautotrophs.</title>
        <authorList>
            <person name="Ban H."/>
            <person name="Sato S."/>
            <person name="Yoshikawa S."/>
            <person name="Yamada K."/>
            <person name="Nakamura Y."/>
            <person name="Ichinomiya M."/>
            <person name="Sato N."/>
            <person name="Blanc-Mathieu R."/>
            <person name="Endo H."/>
            <person name="Kuwata A."/>
            <person name="Ogata H."/>
        </authorList>
    </citation>
    <scope>NUCLEOTIDE SEQUENCE [LARGE SCALE GENOMIC DNA]</scope>
    <source>
        <strain evidence="5">NIES 3701</strain>
    </source>
</reference>
<dbReference type="PROSITE" id="PS50001">
    <property type="entry name" value="SH2"/>
    <property type="match status" value="1"/>
</dbReference>
<evidence type="ECO:0000259" key="3">
    <source>
        <dbReference type="PROSITE" id="PS50001"/>
    </source>
</evidence>
<dbReference type="Gene3D" id="3.30.505.10">
    <property type="entry name" value="SH2 domain"/>
    <property type="match status" value="1"/>
</dbReference>
<keyword evidence="1" id="KW-0727">SH2 domain</keyword>
<sequence>MCKRTKSSSFSSALEEESREGAVHDERLERMEVGFYNEREVLWDREAAVGFDGEVVSENKVKGVWTDGEFVGDEERGNDEEGYRPNIAVPLPPHSPGFAKTKSLIESTLLADGDSRTVESLKKSSLDLEVKLVKEAYETLSSPTTSNDDMNINSVLGLSSSKKTGLDYPSLSPLKKLSYGACFYLRTSPSSLSSFLSSPLPLTLTSLLQLRLQFSLPLSTLRELTSKACLLEFQSTRTCTEIAVYMIALGKHTLLATMAKTCTGTVDRALAKLLTEYDFETRRGVMVALRNASKLLSKRLYGLSGGVFWLGGRFRQGLGVLVERVGEEVGYFVARLGGKGMGWVRGESGGKVGMFEGVGRGFWEAYEGILGWEEEEQGWEQWWRGLEGVGEGERRMWGRVEAGIGWGGKGGREIFKSVKSWEEEEGFKLEGGRQEEPGLKTLESSLTSSMNSSTDPMAAGSSIFDDFGAPPPKPKPTPVVDPMAAGSSIFDDFGAPPPKPKPTPVVDPMAAGSSIFDDFGAPPPKPKPTPVVDPMAAGSSIFDDFGDLLETLTSALPPEALPRPKFRFEDFSNAGFLHSTADSILSTGERVLTDLPRGIKILHIVNVALRQNPPLVLKCLVLQLGGDVTSLNKTIRRAARSIVTKVDAVSVSHLVTHSSADVDDEIGNLLTALEVCLWLGRGGNLTLSPLTVQESIVGVRVGIFLIGWRKRYDVVESCLKNLPDWLTLDIDEGRRSSVRTSFAVNAITSKDIMRQTSEEDEEDALGKGGGWQFLVEASREEAEEMLIAAVPGQFIIRPSKESPDTFSLSFLSAPRQVQHAIIRLEAEGFRCGSYGPYPNLQNVLEQISSLLPTPLDFTLPPLHGSSELERSFTADGRGSMGMVFEQSSPNAALLRGIGMKGRSSIYVDGAKTTETSSISPSSRVSKSSRHSITINRSHFVTFAKSQSILDYIVAQKFCAQVFAIANCEVPKCLFVDEEDFYTPGSSDDEGVLGFLKWLDPLRNLLLLTRSMALQQFAVSTTEIDEYCDPKNNFFSSVTEGVSVSSNGRVMEEGFLEEDGEDSDIGDGDSIVKKIINVKAVEFSPCRLADDPTIMLVVFSKLQAALHLAADGGHSLADAAAEIESIEKRRVIEQVGEGTKLKVMQDDSFWPVATKKEIKNGFEGELERVSYRFIDPWMVECFNGGTGAFASGHLGRDWYEGSNNPVAMKGDRIEDELREGGGITCLSLYEHCGGSEATKDFVSTLEPPTPLGTTPYSRRMNLYLYRNSLFYLLQSPCRYVAMVQVEFLDLKNLTPAGASASNNLVVYGVSRLRRQGSTAPLTNKSRTFDSCLTEATKIKRVGKDNEARSQVGWGSVASYRFPLPPGTRCDGAAFDENREKIFRGPPTLLSLAVYEKRTLLGDHQLGVGELDLSTLTEAQSEDDWVPLIHEKNGGTAGTTSGFFVRLRVTLRFEIMHICQNEDGK</sequence>
<comment type="caution">
    <text evidence="4">The sequence shown here is derived from an EMBL/GenBank/DDBJ whole genome shotgun (WGS) entry which is preliminary data.</text>
</comment>